<keyword evidence="3" id="KW-1185">Reference proteome</keyword>
<reference evidence="3" key="1">
    <citation type="submission" date="2003-08" db="EMBL/GenBank/DDBJ databases">
        <authorList>
            <person name="Birren B."/>
            <person name="Nusbaum C."/>
            <person name="Abebe A."/>
            <person name="Abouelleil A."/>
            <person name="Adekoya E."/>
            <person name="Ait-zahra M."/>
            <person name="Allen N."/>
            <person name="Allen T."/>
            <person name="An P."/>
            <person name="Anderson M."/>
            <person name="Anderson S."/>
            <person name="Arachchi H."/>
            <person name="Armbruster J."/>
            <person name="Bachantsang P."/>
            <person name="Baldwin J."/>
            <person name="Barry A."/>
            <person name="Bayul T."/>
            <person name="Blitshsteyn B."/>
            <person name="Bloom T."/>
            <person name="Blye J."/>
            <person name="Boguslavskiy L."/>
            <person name="Borowsky M."/>
            <person name="Boukhgalter B."/>
            <person name="Brunache A."/>
            <person name="Butler J."/>
            <person name="Calixte N."/>
            <person name="Calvo S."/>
            <person name="Camarata J."/>
            <person name="Campo K."/>
            <person name="Chang J."/>
            <person name="Cheshatsang Y."/>
            <person name="Citroen M."/>
            <person name="Collymore A."/>
            <person name="Considine T."/>
            <person name="Cook A."/>
            <person name="Cooke P."/>
            <person name="Corum B."/>
            <person name="Cuomo C."/>
            <person name="David R."/>
            <person name="Dawoe T."/>
            <person name="Degray S."/>
            <person name="Dodge S."/>
            <person name="Dooley K."/>
            <person name="Dorje P."/>
            <person name="Dorjee K."/>
            <person name="Dorris L."/>
            <person name="Duffey N."/>
            <person name="Dupes A."/>
            <person name="Elkins T."/>
            <person name="Engels R."/>
            <person name="Erickson J."/>
            <person name="Farina A."/>
            <person name="Faro S."/>
            <person name="Ferreira P."/>
            <person name="Fischer H."/>
            <person name="Fitzgerald M."/>
            <person name="Foley K."/>
            <person name="Gage D."/>
            <person name="Galagan J."/>
            <person name="Gearin G."/>
            <person name="Gnerre S."/>
            <person name="Gnirke A."/>
            <person name="Goyette A."/>
            <person name="Graham J."/>
            <person name="Grandbois E."/>
            <person name="Gyaltsen K."/>
            <person name="Hafez N."/>
            <person name="Hagopian D."/>
            <person name="Hagos B."/>
            <person name="Hall J."/>
            <person name="Hatcher B."/>
            <person name="Heller A."/>
            <person name="Higgins H."/>
            <person name="Honan T."/>
            <person name="Horn A."/>
            <person name="Houde N."/>
            <person name="Hughes L."/>
            <person name="Hulme W."/>
            <person name="Husby E."/>
            <person name="Iliev I."/>
            <person name="Jaffe D."/>
            <person name="Jones C."/>
            <person name="Kamal M."/>
            <person name="Kamat A."/>
            <person name="Kamvysselis M."/>
            <person name="Karlsson E."/>
            <person name="Kells C."/>
            <person name="Kieu A."/>
            <person name="Kisner P."/>
            <person name="Kodira C."/>
            <person name="Kulbokas E."/>
            <person name="Labutti K."/>
            <person name="Lama D."/>
            <person name="Landers T."/>
            <person name="Leger J."/>
            <person name="Levine S."/>
            <person name="Lewis D."/>
            <person name="Lewis T."/>
            <person name="Lindblad-toh K."/>
            <person name="Liu X."/>
            <person name="Lokyitsang T."/>
            <person name="Lokyitsang Y."/>
            <person name="Lucien O."/>
            <person name="Lui A."/>
            <person name="Ma L.J."/>
            <person name="Mabbitt R."/>
            <person name="Macdonald J."/>
            <person name="Maclean C."/>
            <person name="Major J."/>
            <person name="Manning J."/>
            <person name="Marabella R."/>
            <person name="Maru K."/>
            <person name="Matthews C."/>
            <person name="Mauceli E."/>
            <person name="Mccarthy M."/>
            <person name="Mcdonough S."/>
            <person name="Mcghee T."/>
            <person name="Meldrim J."/>
            <person name="Meneus L."/>
            <person name="Mesirov J."/>
            <person name="Mihalev A."/>
            <person name="Mihova T."/>
            <person name="Mikkelsen T."/>
            <person name="Mlenga V."/>
            <person name="Moru K."/>
            <person name="Mozes J."/>
            <person name="Mulrain L."/>
            <person name="Munson G."/>
            <person name="Naylor J."/>
            <person name="Newes C."/>
            <person name="Nguyen C."/>
            <person name="Nguyen N."/>
            <person name="Nguyen T."/>
            <person name="Nicol R."/>
            <person name="Nielsen C."/>
            <person name="Nizzari M."/>
            <person name="Norbu C."/>
            <person name="Norbu N."/>
            <person name="O'donnell P."/>
            <person name="Okoawo O."/>
            <person name="O'leary S."/>
            <person name="Omotosho B."/>
            <person name="O'neill K."/>
            <person name="Osman S."/>
            <person name="Parker S."/>
            <person name="Perrin D."/>
            <person name="Phunkhang P."/>
            <person name="Piqani B."/>
            <person name="Purcell S."/>
            <person name="Rachupka T."/>
            <person name="Ramasamy U."/>
            <person name="Rameau R."/>
            <person name="Ray V."/>
            <person name="Raymond C."/>
            <person name="Retta R."/>
            <person name="Richardson S."/>
            <person name="Rise C."/>
            <person name="Rodriguez J."/>
            <person name="Rogers J."/>
            <person name="Rogov P."/>
            <person name="Rutman M."/>
            <person name="Schupbach R."/>
            <person name="Seaman C."/>
            <person name="Settipalli S."/>
            <person name="Sharpe T."/>
            <person name="Sheridan J."/>
            <person name="Sherpa N."/>
            <person name="Shi J."/>
            <person name="Smirnov S."/>
            <person name="Smith C."/>
            <person name="Sougnez C."/>
            <person name="Spencer B."/>
            <person name="Stalker J."/>
            <person name="Stange-thomann N."/>
            <person name="Stavropoulos S."/>
            <person name="Stetson K."/>
            <person name="Stone C."/>
            <person name="Stone S."/>
            <person name="Stubbs M."/>
            <person name="Talamas J."/>
            <person name="Tchuinga P."/>
            <person name="Tenzing P."/>
            <person name="Tesfaye S."/>
            <person name="Theodore J."/>
            <person name="Thoulutsang Y."/>
            <person name="Topham K."/>
            <person name="Towey S."/>
            <person name="Tsamla T."/>
            <person name="Tsomo N."/>
            <person name="Vallee D."/>
            <person name="Vassiliev H."/>
            <person name="Venkataraman V."/>
            <person name="Vinson J."/>
            <person name="Vo A."/>
            <person name="Wade C."/>
            <person name="Wang S."/>
            <person name="Wangchuk T."/>
            <person name="Wangdi T."/>
            <person name="Whittaker C."/>
            <person name="Wilkinson J."/>
            <person name="Wu Y."/>
            <person name="Wyman D."/>
            <person name="Yadav S."/>
            <person name="Yang S."/>
            <person name="Yang X."/>
            <person name="Yeager S."/>
            <person name="Yee E."/>
            <person name="Young G."/>
            <person name="Zainoun J."/>
            <person name="Zembeck L."/>
            <person name="Zimmer A."/>
            <person name="Zody M."/>
            <person name="Lander E."/>
        </authorList>
    </citation>
    <scope>NUCLEOTIDE SEQUENCE [LARGE SCALE GENOMIC DNA]</scope>
</reference>
<dbReference type="PROSITE" id="PS51406">
    <property type="entry name" value="FIBRINOGEN_C_2"/>
    <property type="match status" value="1"/>
</dbReference>
<dbReference type="STRING" id="51511.ENSCSAVP00000007027"/>
<proteinExistence type="predicted"/>
<dbReference type="Pfam" id="PF00147">
    <property type="entry name" value="Fibrinogen_C"/>
    <property type="match status" value="1"/>
</dbReference>
<evidence type="ECO:0000313" key="2">
    <source>
        <dbReference type="Ensembl" id="ENSCSAVP00000007027.1"/>
    </source>
</evidence>
<evidence type="ECO:0000259" key="1">
    <source>
        <dbReference type="PROSITE" id="PS51406"/>
    </source>
</evidence>
<dbReference type="InParanoid" id="H2YNW9"/>
<reference evidence="2" key="2">
    <citation type="submission" date="2025-08" db="UniProtKB">
        <authorList>
            <consortium name="Ensembl"/>
        </authorList>
    </citation>
    <scope>IDENTIFICATION</scope>
</reference>
<dbReference type="InterPro" id="IPR002181">
    <property type="entry name" value="Fibrinogen_a/b/g_C_dom"/>
</dbReference>
<evidence type="ECO:0000313" key="3">
    <source>
        <dbReference type="Proteomes" id="UP000007875"/>
    </source>
</evidence>
<dbReference type="AlphaFoldDB" id="H2YNW9"/>
<dbReference type="SUPFAM" id="SSF56496">
    <property type="entry name" value="Fibrinogen C-terminal domain-like"/>
    <property type="match status" value="1"/>
</dbReference>
<protein>
    <recommendedName>
        <fullName evidence="1">Fibrinogen C-terminal domain-containing protein</fullName>
    </recommendedName>
</protein>
<name>H2YNW9_CIOSA</name>
<reference evidence="2" key="3">
    <citation type="submission" date="2025-09" db="UniProtKB">
        <authorList>
            <consortium name="Ensembl"/>
        </authorList>
    </citation>
    <scope>IDENTIFICATION</scope>
</reference>
<sequence length="46" mass="5309">MSEHSGYQFSTFDRDNDNLNYYCGSSCNCAENNHGGWWYNGCMQSN</sequence>
<organism evidence="2 3">
    <name type="scientific">Ciona savignyi</name>
    <name type="common">Pacific transparent sea squirt</name>
    <dbReference type="NCBI Taxonomy" id="51511"/>
    <lineage>
        <taxon>Eukaryota</taxon>
        <taxon>Metazoa</taxon>
        <taxon>Chordata</taxon>
        <taxon>Tunicata</taxon>
        <taxon>Ascidiacea</taxon>
        <taxon>Phlebobranchia</taxon>
        <taxon>Cionidae</taxon>
        <taxon>Ciona</taxon>
    </lineage>
</organism>
<dbReference type="Gene3D" id="4.10.530.10">
    <property type="entry name" value="Gamma-fibrinogen Carboxyl Terminal Fragment, domain 2"/>
    <property type="match status" value="1"/>
</dbReference>
<feature type="domain" description="Fibrinogen C-terminal" evidence="1">
    <location>
        <begin position="1"/>
        <end position="46"/>
    </location>
</feature>
<dbReference type="InterPro" id="IPR036056">
    <property type="entry name" value="Fibrinogen-like_C"/>
</dbReference>
<dbReference type="HOGENOM" id="CLU_3193711_0_0_1"/>
<dbReference type="Ensembl" id="ENSCSAVT00000007117.1">
    <property type="protein sequence ID" value="ENSCSAVP00000007027.1"/>
    <property type="gene ID" value="ENSCSAVG00000004199.1"/>
</dbReference>
<dbReference type="Proteomes" id="UP000007875">
    <property type="component" value="Unassembled WGS sequence"/>
</dbReference>
<accession>H2YNW9</accession>